<dbReference type="PROSITE" id="PS00154">
    <property type="entry name" value="ATPASE_E1_E2"/>
    <property type="match status" value="1"/>
</dbReference>
<dbReference type="Pfam" id="PF00122">
    <property type="entry name" value="E1-E2_ATPase"/>
    <property type="match status" value="1"/>
</dbReference>
<dbReference type="STRING" id="997296.PB1_04285"/>
<dbReference type="InterPro" id="IPR059000">
    <property type="entry name" value="ATPase_P-type_domA"/>
</dbReference>
<dbReference type="InterPro" id="IPR044492">
    <property type="entry name" value="P_typ_ATPase_HD_dom"/>
</dbReference>
<dbReference type="Pfam" id="PF00702">
    <property type="entry name" value="Hydrolase"/>
    <property type="match status" value="1"/>
</dbReference>
<dbReference type="EMBL" id="AFEU01000001">
    <property type="protein sequence ID" value="EIJ82125.1"/>
    <property type="molecule type" value="Genomic_DNA"/>
</dbReference>
<keyword evidence="6 15" id="KW-0812">Transmembrane</keyword>
<dbReference type="SFLD" id="SFLDG00002">
    <property type="entry name" value="C1.7:_P-type_atpase_like"/>
    <property type="match status" value="1"/>
</dbReference>
<comment type="subcellular location">
    <subcellularLocation>
        <location evidence="1">Cell membrane</location>
        <topology evidence="1">Multi-pass membrane protein</topology>
    </subcellularLocation>
</comment>
<feature type="transmembrane region" description="Helical" evidence="15">
    <location>
        <begin position="29"/>
        <end position="46"/>
    </location>
</feature>
<evidence type="ECO:0000256" key="8">
    <source>
        <dbReference type="ARBA" id="ARBA00022741"/>
    </source>
</evidence>
<name>I3E6K4_BACMT</name>
<evidence type="ECO:0000256" key="2">
    <source>
        <dbReference type="ARBA" id="ARBA00006024"/>
    </source>
</evidence>
<feature type="transmembrane region" description="Helical" evidence="15">
    <location>
        <begin position="286"/>
        <end position="310"/>
    </location>
</feature>
<dbReference type="InterPro" id="IPR018303">
    <property type="entry name" value="ATPase_P-typ_P_site"/>
</dbReference>
<feature type="transmembrane region" description="Helical" evidence="15">
    <location>
        <begin position="255"/>
        <end position="274"/>
    </location>
</feature>
<dbReference type="GO" id="GO:0046872">
    <property type="term" value="F:metal ion binding"/>
    <property type="evidence" value="ECO:0007669"/>
    <property type="project" value="UniProtKB-KW"/>
</dbReference>
<evidence type="ECO:0000256" key="4">
    <source>
        <dbReference type="ARBA" id="ARBA00022475"/>
    </source>
</evidence>
<dbReference type="FunFam" id="2.70.150.10:FF:000002">
    <property type="entry name" value="Copper-transporting ATPase 1, putative"/>
    <property type="match status" value="1"/>
</dbReference>
<dbReference type="SFLD" id="SFLDS00003">
    <property type="entry name" value="Haloacid_Dehalogenase"/>
    <property type="match status" value="1"/>
</dbReference>
<dbReference type="OrthoDB" id="9813266at2"/>
<keyword evidence="5" id="KW-0597">Phosphoprotein</keyword>
<keyword evidence="9 15" id="KW-0067">ATP-binding</keyword>
<dbReference type="GO" id="GO:0016887">
    <property type="term" value="F:ATP hydrolysis activity"/>
    <property type="evidence" value="ECO:0007669"/>
    <property type="project" value="InterPro"/>
</dbReference>
<accession>I3E6K4</accession>
<evidence type="ECO:0000256" key="5">
    <source>
        <dbReference type="ARBA" id="ARBA00022553"/>
    </source>
</evidence>
<keyword evidence="12 15" id="KW-1133">Transmembrane helix</keyword>
<evidence type="ECO:0000259" key="16">
    <source>
        <dbReference type="Pfam" id="PF00122"/>
    </source>
</evidence>
<dbReference type="GO" id="GO:0005886">
    <property type="term" value="C:plasma membrane"/>
    <property type="evidence" value="ECO:0007669"/>
    <property type="project" value="UniProtKB-SubCell"/>
</dbReference>
<evidence type="ECO:0000256" key="15">
    <source>
        <dbReference type="RuleBase" id="RU362081"/>
    </source>
</evidence>
<dbReference type="InterPro" id="IPR036412">
    <property type="entry name" value="HAD-like_sf"/>
</dbReference>
<keyword evidence="7 15" id="KW-0479">Metal-binding</keyword>
<dbReference type="InterPro" id="IPR023298">
    <property type="entry name" value="ATPase_P-typ_TM_dom_sf"/>
</dbReference>
<evidence type="ECO:0000313" key="18">
    <source>
        <dbReference type="Proteomes" id="UP000010523"/>
    </source>
</evidence>
<evidence type="ECO:0000256" key="7">
    <source>
        <dbReference type="ARBA" id="ARBA00022723"/>
    </source>
</evidence>
<dbReference type="AlphaFoldDB" id="I3E6K4"/>
<dbReference type="SUPFAM" id="SSF56784">
    <property type="entry name" value="HAD-like"/>
    <property type="match status" value="1"/>
</dbReference>
<dbReference type="NCBIfam" id="TIGR01512">
    <property type="entry name" value="ATPase-IB2_Cd"/>
    <property type="match status" value="1"/>
</dbReference>
<evidence type="ECO:0000256" key="6">
    <source>
        <dbReference type="ARBA" id="ARBA00022692"/>
    </source>
</evidence>
<dbReference type="InterPro" id="IPR023299">
    <property type="entry name" value="ATPase_P-typ_cyto_dom_N"/>
</dbReference>
<protein>
    <submittedName>
        <fullName evidence="17">Cadmium-transporting ATPase</fullName>
    </submittedName>
</protein>
<dbReference type="GO" id="GO:0005524">
    <property type="term" value="F:ATP binding"/>
    <property type="evidence" value="ECO:0007669"/>
    <property type="project" value="UniProtKB-UniRule"/>
</dbReference>
<organism evidence="17 18">
    <name type="scientific">Bacillus methanolicus PB1</name>
    <dbReference type="NCBI Taxonomy" id="997296"/>
    <lineage>
        <taxon>Bacteria</taxon>
        <taxon>Bacillati</taxon>
        <taxon>Bacillota</taxon>
        <taxon>Bacilli</taxon>
        <taxon>Bacillales</taxon>
        <taxon>Bacillaceae</taxon>
        <taxon>Bacillus</taxon>
    </lineage>
</organism>
<dbReference type="GO" id="GO:0019829">
    <property type="term" value="F:ATPase-coupled monoatomic cation transmembrane transporter activity"/>
    <property type="evidence" value="ECO:0007669"/>
    <property type="project" value="InterPro"/>
</dbReference>
<dbReference type="PANTHER" id="PTHR43079:SF1">
    <property type="entry name" value="CADMIUM_ZINC-TRANSPORTING ATPASE HMA1, CHLOROPLASTIC-RELATED"/>
    <property type="match status" value="1"/>
</dbReference>
<keyword evidence="11" id="KW-1278">Translocase</keyword>
<dbReference type="PROSITE" id="PS01229">
    <property type="entry name" value="COF_2"/>
    <property type="match status" value="1"/>
</dbReference>
<evidence type="ECO:0000256" key="10">
    <source>
        <dbReference type="ARBA" id="ARBA00022842"/>
    </source>
</evidence>
<evidence type="ECO:0000256" key="1">
    <source>
        <dbReference type="ARBA" id="ARBA00004651"/>
    </source>
</evidence>
<dbReference type="NCBIfam" id="TIGR01525">
    <property type="entry name" value="ATPase-IB_hvy"/>
    <property type="match status" value="1"/>
</dbReference>
<dbReference type="Gene3D" id="3.40.50.1000">
    <property type="entry name" value="HAD superfamily/HAD-like"/>
    <property type="match status" value="1"/>
</dbReference>
<keyword evidence="14 15" id="KW-0472">Membrane</keyword>
<dbReference type="FunFam" id="3.40.50.1000:FF:000020">
    <property type="entry name" value="Probable cation-transporting P-type ATPase"/>
    <property type="match status" value="1"/>
</dbReference>
<dbReference type="NCBIfam" id="TIGR01511">
    <property type="entry name" value="ATPase-IB1_Cu"/>
    <property type="match status" value="1"/>
</dbReference>
<reference evidence="17 18" key="1">
    <citation type="journal article" date="2012" name="Appl. Environ. Microbiol.">
        <title>Genome Sequence of Thermotolerant Bacillus methanolicus: Features and Regulation Related to Methylotrophy and Production of L-Lysine and L-Glutamate from Methanol.</title>
        <authorList>
            <person name="Heggeset T.M."/>
            <person name="Krog A."/>
            <person name="Balzer S."/>
            <person name="Wentzel A."/>
            <person name="Ellingsen T.E."/>
            <person name="Brautaset T."/>
        </authorList>
    </citation>
    <scope>NUCLEOTIDE SEQUENCE [LARGE SCALE GENOMIC DNA]</scope>
    <source>
        <strain evidence="17 18">PB1</strain>
    </source>
</reference>
<feature type="transmembrane region" description="Helical" evidence="15">
    <location>
        <begin position="595"/>
        <end position="614"/>
    </location>
</feature>
<evidence type="ECO:0000313" key="17">
    <source>
        <dbReference type="EMBL" id="EIJ82125.1"/>
    </source>
</evidence>
<dbReference type="InterPro" id="IPR008250">
    <property type="entry name" value="ATPase_P-typ_transduc_dom_A_sf"/>
</dbReference>
<dbReference type="SUPFAM" id="SSF81653">
    <property type="entry name" value="Calcium ATPase, transduction domain A"/>
    <property type="match status" value="1"/>
</dbReference>
<evidence type="ECO:0000256" key="14">
    <source>
        <dbReference type="ARBA" id="ARBA00023136"/>
    </source>
</evidence>
<feature type="transmembrane region" description="Helical" evidence="15">
    <location>
        <begin position="83"/>
        <end position="101"/>
    </location>
</feature>
<evidence type="ECO:0000256" key="11">
    <source>
        <dbReference type="ARBA" id="ARBA00022967"/>
    </source>
</evidence>
<keyword evidence="8 15" id="KW-0547">Nucleotide-binding</keyword>
<dbReference type="Gene3D" id="3.40.1110.10">
    <property type="entry name" value="Calcium-transporting ATPase, cytoplasmic domain N"/>
    <property type="match status" value="1"/>
</dbReference>
<dbReference type="Proteomes" id="UP000010523">
    <property type="component" value="Unassembled WGS sequence"/>
</dbReference>
<dbReference type="eggNOG" id="COG2217">
    <property type="taxonomic scope" value="Bacteria"/>
</dbReference>
<dbReference type="InterPro" id="IPR051949">
    <property type="entry name" value="Cation_Transport_ATPase"/>
</dbReference>
<evidence type="ECO:0000256" key="12">
    <source>
        <dbReference type="ARBA" id="ARBA00022989"/>
    </source>
</evidence>
<evidence type="ECO:0000256" key="13">
    <source>
        <dbReference type="ARBA" id="ARBA00023065"/>
    </source>
</evidence>
<dbReference type="PRINTS" id="PR00941">
    <property type="entry name" value="CDATPASE"/>
</dbReference>
<gene>
    <name evidence="17" type="ORF">PB1_04285</name>
</gene>
<feature type="domain" description="P-type ATPase A" evidence="16">
    <location>
        <begin position="135"/>
        <end position="236"/>
    </location>
</feature>
<keyword evidence="3" id="KW-0813">Transport</keyword>
<comment type="similarity">
    <text evidence="2 15">Belongs to the cation transport ATPase (P-type) (TC 3.A.3) family. Type IB subfamily.</text>
</comment>
<dbReference type="SFLD" id="SFLDF00027">
    <property type="entry name" value="p-type_atpase"/>
    <property type="match status" value="1"/>
</dbReference>
<keyword evidence="10" id="KW-0460">Magnesium</keyword>
<comment type="caution">
    <text evidence="17">The sequence shown here is derived from an EMBL/GenBank/DDBJ whole genome shotgun (WGS) entry which is preliminary data.</text>
</comment>
<dbReference type="InterPro" id="IPR023214">
    <property type="entry name" value="HAD_sf"/>
</dbReference>
<dbReference type="PANTHER" id="PTHR43079">
    <property type="entry name" value="PROBABLE CADMIUM/ZINC-TRANSPORTING ATPASE HMA1"/>
    <property type="match status" value="1"/>
</dbReference>
<dbReference type="PRINTS" id="PR00119">
    <property type="entry name" value="CATATPASE"/>
</dbReference>
<dbReference type="NCBIfam" id="TIGR01494">
    <property type="entry name" value="ATPase_P-type"/>
    <property type="match status" value="1"/>
</dbReference>
<dbReference type="InterPro" id="IPR001757">
    <property type="entry name" value="P_typ_ATPase"/>
</dbReference>
<keyword evidence="18" id="KW-1185">Reference proteome</keyword>
<keyword evidence="13" id="KW-0406">Ion transport</keyword>
<dbReference type="InterPro" id="IPR027256">
    <property type="entry name" value="P-typ_ATPase_IB"/>
</dbReference>
<dbReference type="Gene3D" id="2.70.150.10">
    <property type="entry name" value="Calcium-transporting ATPase, cytoplasmic transduction domain A"/>
    <property type="match status" value="1"/>
</dbReference>
<sequence length="639" mass="69384">MNAEAKILAARQAENNESFIKKIKPHAELIAAIISGFLIAAGWTFEKIGMENASVTAFLLAFFIGGFAKAKEGIEETIENKELNVEMLMIFAAIGSAIIGYWTEGAILIFIFAVSGALETYTLNKSRKEISSLMELQPEEALRLNNGMEEKVHVSQLNIGDKILVKPGERVPSDGRISKGQTTIDEAAITGESIPVSKTEGEDVFAGTVNLNGSITIEITKPNSETLFQKIIQLVQNAQSEKSPSQLFIEKFEGTYVKIVLAVVILMMFLPHYVLGWSWNETFYRAMILLVVASPCALVASIMPATLSAISNGARHGILFKGGIHLENLSHLKAIAFDKTGTLTKGKPEVTNVITKEGINRNGILLAAGAIEKHSNHPLAHAIVNYVKNELDEKLPEPEKIEDVPGWGIKAFINNEEWKVGKAEFVGKAFADEFADGAASLLADEGKTIVFVQRGNEIVAIIALKDVVRKETKSAIDSLKTKGIYTIMLTGDSKKTANAIANECHVNDFVAECLPEKKVEELKKLKKQFGNVAMVGDGINDAPALATANVGIAMGEGTDVALETADIVLMKNDLPRIAEAINLSHRMNRIVKQNVVFSISVIMLLIASNFLQLVDLPFGVIGHEGSTILVILNSLRLLK</sequence>
<dbReference type="RefSeq" id="WP_003350920.1">
    <property type="nucleotide sequence ID" value="NZ_AFEU01000001.1"/>
</dbReference>
<dbReference type="SUPFAM" id="SSF81665">
    <property type="entry name" value="Calcium ATPase, transmembrane domain M"/>
    <property type="match status" value="1"/>
</dbReference>
<keyword evidence="4 15" id="KW-1003">Cell membrane</keyword>
<proteinExistence type="inferred from homology"/>
<evidence type="ECO:0000256" key="3">
    <source>
        <dbReference type="ARBA" id="ARBA00022448"/>
    </source>
</evidence>
<dbReference type="CDD" id="cd07551">
    <property type="entry name" value="P-type_ATPase_HM_ZosA_PfeT-like"/>
    <property type="match status" value="1"/>
</dbReference>
<dbReference type="PATRIC" id="fig|997296.3.peg.934"/>
<evidence type="ECO:0000256" key="9">
    <source>
        <dbReference type="ARBA" id="ARBA00022840"/>
    </source>
</evidence>